<evidence type="ECO:0000313" key="2">
    <source>
        <dbReference type="EMBL" id="MFB9686101.1"/>
    </source>
</evidence>
<reference evidence="2 3" key="1">
    <citation type="submission" date="2024-09" db="EMBL/GenBank/DDBJ databases">
        <authorList>
            <person name="Sun Q."/>
            <person name="Mori K."/>
        </authorList>
    </citation>
    <scope>NUCLEOTIDE SEQUENCE [LARGE SCALE GENOMIC DNA]</scope>
    <source>
        <strain evidence="2 3">JCM 13852</strain>
    </source>
</reference>
<feature type="compositionally biased region" description="Pro residues" evidence="1">
    <location>
        <begin position="71"/>
        <end position="82"/>
    </location>
</feature>
<organism evidence="2 3">
    <name type="scientific">Amycolatopsis plumensis</name>
    <dbReference type="NCBI Taxonomy" id="236508"/>
    <lineage>
        <taxon>Bacteria</taxon>
        <taxon>Bacillati</taxon>
        <taxon>Actinomycetota</taxon>
        <taxon>Actinomycetes</taxon>
        <taxon>Pseudonocardiales</taxon>
        <taxon>Pseudonocardiaceae</taxon>
        <taxon>Amycolatopsis</taxon>
    </lineage>
</organism>
<dbReference type="Proteomes" id="UP001589535">
    <property type="component" value="Unassembled WGS sequence"/>
</dbReference>
<protein>
    <submittedName>
        <fullName evidence="2">Uncharacterized protein</fullName>
    </submittedName>
</protein>
<feature type="region of interest" description="Disordered" evidence="1">
    <location>
        <begin position="63"/>
        <end position="82"/>
    </location>
</feature>
<proteinExistence type="predicted"/>
<accession>A0ABV5U6N5</accession>
<sequence>MRATSSPELHDRRIIDADGDVRLLGSSVNGVGRNLTAIMKPDAEVTRLYRDRYESLWKNATVVDPKNPAAGAPPAPLPQQNS</sequence>
<evidence type="ECO:0000313" key="3">
    <source>
        <dbReference type="Proteomes" id="UP001589535"/>
    </source>
</evidence>
<keyword evidence="3" id="KW-1185">Reference proteome</keyword>
<gene>
    <name evidence="2" type="ORF">ACFFTO_18040</name>
</gene>
<dbReference type="RefSeq" id="WP_378194744.1">
    <property type="nucleotide sequence ID" value="NZ_JBHMBK010000012.1"/>
</dbReference>
<comment type="caution">
    <text evidence="2">The sequence shown here is derived from an EMBL/GenBank/DDBJ whole genome shotgun (WGS) entry which is preliminary data.</text>
</comment>
<evidence type="ECO:0000256" key="1">
    <source>
        <dbReference type="SAM" id="MobiDB-lite"/>
    </source>
</evidence>
<name>A0ABV5U6N5_9PSEU</name>
<dbReference type="EMBL" id="JBHMBK010000012">
    <property type="protein sequence ID" value="MFB9686101.1"/>
    <property type="molecule type" value="Genomic_DNA"/>
</dbReference>